<dbReference type="EC" id="3.2.1.23" evidence="5"/>
<dbReference type="InterPro" id="IPR008979">
    <property type="entry name" value="Galactose-bd-like_sf"/>
</dbReference>
<dbReference type="OrthoDB" id="9801077at2"/>
<keyword evidence="8" id="KW-0326">Glycosidase</keyword>
<dbReference type="InterPro" id="IPR006104">
    <property type="entry name" value="Glyco_hydro_2_N"/>
</dbReference>
<comment type="similarity">
    <text evidence="3">Belongs to the glycosyl hydrolase 2 family.</text>
</comment>
<dbReference type="PROSITE" id="PS00608">
    <property type="entry name" value="GLYCOSYL_HYDROL_F2_2"/>
    <property type="match status" value="1"/>
</dbReference>
<keyword evidence="13" id="KW-1185">Reference proteome</keyword>
<evidence type="ECO:0000259" key="11">
    <source>
        <dbReference type="SMART" id="SM01038"/>
    </source>
</evidence>
<dbReference type="PRINTS" id="PR00132">
    <property type="entry name" value="GLHYDRLASE2"/>
</dbReference>
<evidence type="ECO:0000313" key="12">
    <source>
        <dbReference type="EMBL" id="TDG35365.1"/>
    </source>
</evidence>
<evidence type="ECO:0000256" key="8">
    <source>
        <dbReference type="ARBA" id="ARBA00023295"/>
    </source>
</evidence>
<dbReference type="InterPro" id="IPR004199">
    <property type="entry name" value="B-gal_small/dom_5"/>
</dbReference>
<keyword evidence="7" id="KW-0106">Calcium</keyword>
<dbReference type="Gene3D" id="2.60.120.260">
    <property type="entry name" value="Galactose-binding domain-like"/>
    <property type="match status" value="1"/>
</dbReference>
<dbReference type="GO" id="GO:0009341">
    <property type="term" value="C:beta-galactosidase complex"/>
    <property type="evidence" value="ECO:0007669"/>
    <property type="project" value="InterPro"/>
</dbReference>
<dbReference type="Pfam" id="PF00703">
    <property type="entry name" value="Glyco_hydro_2"/>
    <property type="match status" value="1"/>
</dbReference>
<evidence type="ECO:0000256" key="2">
    <source>
        <dbReference type="ARBA" id="ARBA00001913"/>
    </source>
</evidence>
<dbReference type="GO" id="GO:0005990">
    <property type="term" value="P:lactose catabolic process"/>
    <property type="evidence" value="ECO:0007669"/>
    <property type="project" value="TreeGrafter"/>
</dbReference>
<comment type="cofactor">
    <cofactor evidence="2">
        <name>Ca(2+)</name>
        <dbReference type="ChEBI" id="CHEBI:29108"/>
    </cofactor>
</comment>
<dbReference type="Gene3D" id="2.60.40.10">
    <property type="entry name" value="Immunoglobulins"/>
    <property type="match status" value="2"/>
</dbReference>
<dbReference type="FunFam" id="3.20.20.80:FF:000121">
    <property type="entry name" value="Beta-galactosidase"/>
    <property type="match status" value="1"/>
</dbReference>
<keyword evidence="6" id="KW-0378">Hydrolase</keyword>
<dbReference type="GO" id="GO:0030246">
    <property type="term" value="F:carbohydrate binding"/>
    <property type="evidence" value="ECO:0007669"/>
    <property type="project" value="InterPro"/>
</dbReference>
<evidence type="ECO:0000256" key="6">
    <source>
        <dbReference type="ARBA" id="ARBA00022801"/>
    </source>
</evidence>
<evidence type="ECO:0000256" key="1">
    <source>
        <dbReference type="ARBA" id="ARBA00001412"/>
    </source>
</evidence>
<comment type="caution">
    <text evidence="12">The sequence shown here is derived from an EMBL/GenBank/DDBJ whole genome shotgun (WGS) entry which is preliminary data.</text>
</comment>
<dbReference type="Pfam" id="PF02837">
    <property type="entry name" value="Glyco_hydro_2_N"/>
    <property type="match status" value="1"/>
</dbReference>
<accession>A0A4R5MJK1</accession>
<dbReference type="InterPro" id="IPR014718">
    <property type="entry name" value="GH-type_carb-bd"/>
</dbReference>
<dbReference type="PANTHER" id="PTHR46323">
    <property type="entry name" value="BETA-GALACTOSIDASE"/>
    <property type="match status" value="1"/>
</dbReference>
<evidence type="ECO:0000256" key="7">
    <source>
        <dbReference type="ARBA" id="ARBA00022837"/>
    </source>
</evidence>
<dbReference type="Gene3D" id="2.70.98.10">
    <property type="match status" value="1"/>
</dbReference>
<dbReference type="SUPFAM" id="SSF74650">
    <property type="entry name" value="Galactose mutarotase-like"/>
    <property type="match status" value="1"/>
</dbReference>
<name>A0A4R5MJK1_9SPHI</name>
<evidence type="ECO:0000313" key="13">
    <source>
        <dbReference type="Proteomes" id="UP000295668"/>
    </source>
</evidence>
<dbReference type="Pfam" id="PF16353">
    <property type="entry name" value="LacZ_4"/>
    <property type="match status" value="1"/>
</dbReference>
<dbReference type="PANTHER" id="PTHR46323:SF2">
    <property type="entry name" value="BETA-GALACTOSIDASE"/>
    <property type="match status" value="1"/>
</dbReference>
<dbReference type="SUPFAM" id="SSF49785">
    <property type="entry name" value="Galactose-binding domain-like"/>
    <property type="match status" value="1"/>
</dbReference>
<comment type="subunit">
    <text evidence="4">Monomer.</text>
</comment>
<dbReference type="SUPFAM" id="SSF49303">
    <property type="entry name" value="beta-Galactosidase/glucuronidase domain"/>
    <property type="match status" value="2"/>
</dbReference>
<reference evidence="12 13" key="1">
    <citation type="submission" date="2019-02" db="EMBL/GenBank/DDBJ databases">
        <title>Pedobacter sp. nov., a novel speices isolated from soil of pinguins habitat in Antarcitica.</title>
        <authorList>
            <person name="He R.-H."/>
        </authorList>
    </citation>
    <scope>NUCLEOTIDE SEQUENCE [LARGE SCALE GENOMIC DNA]</scope>
    <source>
        <strain evidence="12 13">E01020</strain>
    </source>
</reference>
<dbReference type="InterPro" id="IPR023232">
    <property type="entry name" value="Glyco_hydro_2_AS"/>
</dbReference>
<dbReference type="Pfam" id="PF02836">
    <property type="entry name" value="Glyco_hydro_2_C"/>
    <property type="match status" value="1"/>
</dbReference>
<organism evidence="12 13">
    <name type="scientific">Pedobacter changchengzhani</name>
    <dbReference type="NCBI Taxonomy" id="2529274"/>
    <lineage>
        <taxon>Bacteria</taxon>
        <taxon>Pseudomonadati</taxon>
        <taxon>Bacteroidota</taxon>
        <taxon>Sphingobacteriia</taxon>
        <taxon>Sphingobacteriales</taxon>
        <taxon>Sphingobacteriaceae</taxon>
        <taxon>Pedobacter</taxon>
    </lineage>
</organism>
<dbReference type="InterPro" id="IPR036156">
    <property type="entry name" value="Beta-gal/glucu_dom_sf"/>
</dbReference>
<feature type="domain" description="Beta galactosidase small chain/" evidence="11">
    <location>
        <begin position="759"/>
        <end position="1034"/>
    </location>
</feature>
<protein>
    <recommendedName>
        <fullName evidence="5">beta-galactosidase</fullName>
        <ecNumber evidence="5">3.2.1.23</ecNumber>
    </recommendedName>
    <alternativeName>
        <fullName evidence="9">Lactase</fullName>
    </alternativeName>
</protein>
<dbReference type="InterPro" id="IPR050347">
    <property type="entry name" value="Bact_Beta-galactosidase"/>
</dbReference>
<sequence length="1045" mass="119149">MKIKLVLVVLFANILSLNAQVNDWENPSLVSIGMENAHVTFMPFDNQKDAISNDYARSKDFKSLNGNWKFNYVDQYKDRPTTFASADFDDSGWADLKVPSNWELNGFGVPIYTNIVYPFPKNPPFIGPNNPVGTYRKSFIIPENWNQKEVILHFGSITGAAFVYLNGKKIGLSKASKTPIEFNITKHLKKGENKLSVQVFRWHDGSYLEDQDFWRLSGIERDTYLFALPKLSIWDFFLKGDLDVAYKNGLFSAAIDIRKFVGNDIKNASVSVSLTNKVGKTIYDKTQNFTVNKDSIQTLNFSGTINNPLKWNAENPNLYDCVITLKDHAGKVLFITSNKVGFRKVEIKNARLLVNGVPISVHGVNRHEHDEVTGHTTTKELMLKDIKLMKEFNINSVRLSHYPNDPLWYKLCDEYGLYLVDEANIETHGMGAEFQGRIDKSRHPAYLPEWAPAHLNRTVRMVERDKNHPSIIIWSLGNECGNGPVFHDNYKWIKNRDNTRPVQFEQAGDDWNTDIVAPMYPSIDNMKKYAADESKTRPYIMCEYAHAMGNSSGNFKTYFEIMRKSKNMQGGFIWDWVDQGIKTKDANNKSFWAYGGDLGGFYLQNDENFCANGLISADRTPHPGAYEVKNVYQPIIITAKDLNKGILEIENIYDFTNLKACNFKWELLKNGEKVNEGTFEVNLNPHQIKDVQLNLPKYKSIAGTEIYLNIYATTKNETPLLPANFEVAKAQFKYAGDYFAKDEAIVTSLIINQLNDQIKFTAGNVKGEFNIKTGRISGYSNGENKFSNFLEPYFWRAPTDNDFGNEMPSKLGVWRSAHLNKQLKDVKVGVQNAQGLSIDVTWLLANINVPYHINYLILNDGSIKVTGSMDFSNTQLPELPRFGMRTTLSNWYTDLNYYGRGPFENYIDRQDASFIGIYKDKIENQYFKDYIRPQESGNKTDVRWLTLTNNKGMGIKIEGAQPLGFSAINHSTEDLDPGLTKKQQHPTDLKPRDEVFLNVDLKQRGLGGDDSWGALPHQEFQLLDKKYSYSYTISLIDGTADKKEK</sequence>
<dbReference type="RefSeq" id="WP_133263295.1">
    <property type="nucleotide sequence ID" value="NZ_SJCY01000010.1"/>
</dbReference>
<feature type="chain" id="PRO_5020292619" description="beta-galactosidase" evidence="10">
    <location>
        <begin position="20"/>
        <end position="1045"/>
    </location>
</feature>
<dbReference type="InterPro" id="IPR011013">
    <property type="entry name" value="Gal_mutarotase_sf_dom"/>
</dbReference>
<dbReference type="SUPFAM" id="SSF51445">
    <property type="entry name" value="(Trans)glycosidases"/>
    <property type="match status" value="1"/>
</dbReference>
<dbReference type="GO" id="GO:0004565">
    <property type="term" value="F:beta-galactosidase activity"/>
    <property type="evidence" value="ECO:0007669"/>
    <property type="project" value="UniProtKB-EC"/>
</dbReference>
<dbReference type="InterPro" id="IPR017853">
    <property type="entry name" value="GH"/>
</dbReference>
<dbReference type="Pfam" id="PF02929">
    <property type="entry name" value="Bgal_small_N"/>
    <property type="match status" value="1"/>
</dbReference>
<feature type="signal peptide" evidence="10">
    <location>
        <begin position="1"/>
        <end position="19"/>
    </location>
</feature>
<dbReference type="EMBL" id="SJCY01000010">
    <property type="protein sequence ID" value="TDG35365.1"/>
    <property type="molecule type" value="Genomic_DNA"/>
</dbReference>
<dbReference type="InterPro" id="IPR006102">
    <property type="entry name" value="Ig-like_GH2"/>
</dbReference>
<evidence type="ECO:0000256" key="10">
    <source>
        <dbReference type="SAM" id="SignalP"/>
    </source>
</evidence>
<evidence type="ECO:0000256" key="4">
    <source>
        <dbReference type="ARBA" id="ARBA00011245"/>
    </source>
</evidence>
<evidence type="ECO:0000256" key="5">
    <source>
        <dbReference type="ARBA" id="ARBA00012756"/>
    </source>
</evidence>
<dbReference type="InterPro" id="IPR006101">
    <property type="entry name" value="Glyco_hydro_2"/>
</dbReference>
<evidence type="ECO:0000256" key="3">
    <source>
        <dbReference type="ARBA" id="ARBA00007401"/>
    </source>
</evidence>
<dbReference type="AlphaFoldDB" id="A0A4R5MJK1"/>
<dbReference type="InterPro" id="IPR006103">
    <property type="entry name" value="Glyco_hydro_2_cat"/>
</dbReference>
<dbReference type="SMART" id="SM01038">
    <property type="entry name" value="Bgal_small_N"/>
    <property type="match status" value="1"/>
</dbReference>
<dbReference type="InterPro" id="IPR013783">
    <property type="entry name" value="Ig-like_fold"/>
</dbReference>
<dbReference type="Proteomes" id="UP000295668">
    <property type="component" value="Unassembled WGS sequence"/>
</dbReference>
<evidence type="ECO:0000256" key="9">
    <source>
        <dbReference type="ARBA" id="ARBA00032230"/>
    </source>
</evidence>
<comment type="catalytic activity">
    <reaction evidence="1">
        <text>Hydrolysis of terminal non-reducing beta-D-galactose residues in beta-D-galactosides.</text>
        <dbReference type="EC" id="3.2.1.23"/>
    </reaction>
</comment>
<proteinExistence type="inferred from homology"/>
<keyword evidence="10" id="KW-0732">Signal</keyword>
<dbReference type="InterPro" id="IPR032312">
    <property type="entry name" value="LacZ_4"/>
</dbReference>
<dbReference type="Gene3D" id="3.20.20.80">
    <property type="entry name" value="Glycosidases"/>
    <property type="match status" value="1"/>
</dbReference>
<gene>
    <name evidence="12" type="ORF">EZJ43_13765</name>
</gene>